<dbReference type="Proteomes" id="UP000005709">
    <property type="component" value="Unassembled WGS sequence"/>
</dbReference>
<gene>
    <name evidence="1" type="ORF">CAMGR0001_0665</name>
</gene>
<sequence>MGQEVRNSSLQNFWQTMLCAQQKAHLHAKMALNFDLKLY</sequence>
<organism evidence="1 2">
    <name type="scientific">Campylobacter gracilis RM3268</name>
    <dbReference type="NCBI Taxonomy" id="553220"/>
    <lineage>
        <taxon>Bacteria</taxon>
        <taxon>Pseudomonadati</taxon>
        <taxon>Campylobacterota</taxon>
        <taxon>Epsilonproteobacteria</taxon>
        <taxon>Campylobacterales</taxon>
        <taxon>Campylobacteraceae</taxon>
        <taxon>Campylobacter</taxon>
    </lineage>
</organism>
<dbReference type="EMBL" id="ACYG01000004">
    <property type="protein sequence ID" value="EEV19031.1"/>
    <property type="molecule type" value="Genomic_DNA"/>
</dbReference>
<reference evidence="1 2" key="1">
    <citation type="submission" date="2009-07" db="EMBL/GenBank/DDBJ databases">
        <authorList>
            <person name="Madupu R."/>
            <person name="Sebastian Y."/>
            <person name="Durkin A.S."/>
            <person name="Torralba M."/>
            <person name="Methe B."/>
            <person name="Sutton G.G."/>
            <person name="Strausberg R.L."/>
            <person name="Nelson K.E."/>
        </authorList>
    </citation>
    <scope>NUCLEOTIDE SEQUENCE [LARGE SCALE GENOMIC DNA]</scope>
    <source>
        <strain evidence="1 2">RM3268</strain>
    </source>
</reference>
<accession>C8PDV9</accession>
<dbReference type="AlphaFoldDB" id="C8PDV9"/>
<evidence type="ECO:0000313" key="2">
    <source>
        <dbReference type="Proteomes" id="UP000005709"/>
    </source>
</evidence>
<evidence type="ECO:0000313" key="1">
    <source>
        <dbReference type="EMBL" id="EEV19031.1"/>
    </source>
</evidence>
<proteinExistence type="predicted"/>
<keyword evidence="2" id="KW-1185">Reference proteome</keyword>
<comment type="caution">
    <text evidence="1">The sequence shown here is derived from an EMBL/GenBank/DDBJ whole genome shotgun (WGS) entry which is preliminary data.</text>
</comment>
<name>C8PDV9_9BACT</name>
<protein>
    <submittedName>
        <fullName evidence="1">Uncharacterized protein</fullName>
    </submittedName>
</protein>